<evidence type="ECO:0000256" key="8">
    <source>
        <dbReference type="ARBA" id="ARBA00083882"/>
    </source>
</evidence>
<dbReference type="AlphaFoldDB" id="A0A024K7M3"/>
<comment type="catalytic activity">
    <reaction evidence="4">
        <text>a long-chain fatty acid + ATP + CoA = a long-chain fatty acyl-CoA + AMP + diphosphate</text>
        <dbReference type="Rhea" id="RHEA:15421"/>
        <dbReference type="ChEBI" id="CHEBI:30616"/>
        <dbReference type="ChEBI" id="CHEBI:33019"/>
        <dbReference type="ChEBI" id="CHEBI:57287"/>
        <dbReference type="ChEBI" id="CHEBI:57560"/>
        <dbReference type="ChEBI" id="CHEBI:83139"/>
        <dbReference type="ChEBI" id="CHEBI:456215"/>
        <dbReference type="EC" id="6.2.1.3"/>
    </reaction>
</comment>
<evidence type="ECO:0000256" key="1">
    <source>
        <dbReference type="ARBA" id="ARBA00006432"/>
    </source>
</evidence>
<name>A0A024K7M3_9MYCO</name>
<dbReference type="PANTHER" id="PTHR43352:SF1">
    <property type="entry name" value="ANTHRANILATE--COA LIGASE"/>
    <property type="match status" value="1"/>
</dbReference>
<dbReference type="Gene3D" id="3.30.300.30">
    <property type="match status" value="1"/>
</dbReference>
<dbReference type="Gene3D" id="2.30.38.10">
    <property type="entry name" value="Luciferase, Domain 3"/>
    <property type="match status" value="1"/>
</dbReference>
<dbReference type="Pfam" id="PF13193">
    <property type="entry name" value="AMP-binding_C"/>
    <property type="match status" value="1"/>
</dbReference>
<dbReference type="OrthoDB" id="9803968at2"/>
<keyword evidence="2 11" id="KW-0436">Ligase</keyword>
<dbReference type="InterPro" id="IPR011957">
    <property type="entry name" value="Benz_CoA_lig"/>
</dbReference>
<evidence type="ECO:0000313" key="13">
    <source>
        <dbReference type="Proteomes" id="UP000193710"/>
    </source>
</evidence>
<reference evidence="11" key="1">
    <citation type="journal article" date="2014" name="Genome Announc.">
        <title>Draft Genome Sequence of Mycobacterium triplex DSM 44626.</title>
        <authorList>
            <person name="Sassi M."/>
            <person name="Croce O."/>
            <person name="Robert C."/>
            <person name="Raoult D."/>
            <person name="Drancourt M."/>
        </authorList>
    </citation>
    <scope>NUCLEOTIDE SEQUENCE [LARGE SCALE GENOMIC DNA]</scope>
    <source>
        <strain evidence="11">DSM 44626</strain>
    </source>
</reference>
<dbReference type="InterPro" id="IPR025110">
    <property type="entry name" value="AMP-bd_C"/>
</dbReference>
<dbReference type="GO" id="GO:0005524">
    <property type="term" value="F:ATP binding"/>
    <property type="evidence" value="ECO:0007669"/>
    <property type="project" value="InterPro"/>
</dbReference>
<evidence type="ECO:0000256" key="2">
    <source>
        <dbReference type="ARBA" id="ARBA00022598"/>
    </source>
</evidence>
<evidence type="ECO:0000256" key="6">
    <source>
        <dbReference type="ARBA" id="ARBA00076959"/>
    </source>
</evidence>
<reference evidence="11" key="2">
    <citation type="submission" date="2014-04" db="EMBL/GenBank/DDBJ databases">
        <authorList>
            <person name="Xu Y.W."/>
            <person name="Yang Q."/>
        </authorList>
    </citation>
    <scope>NUCLEOTIDE SEQUENCE</scope>
    <source>
        <strain evidence="11">DSM 44626</strain>
    </source>
</reference>
<evidence type="ECO:0000259" key="10">
    <source>
        <dbReference type="Pfam" id="PF13193"/>
    </source>
</evidence>
<comment type="similarity">
    <text evidence="1">Belongs to the ATP-dependent AMP-binding enzyme family.</text>
</comment>
<evidence type="ECO:0000256" key="5">
    <source>
        <dbReference type="ARBA" id="ARBA00069710"/>
    </source>
</evidence>
<accession>A0A024K7M3</accession>
<evidence type="ECO:0000259" key="9">
    <source>
        <dbReference type="Pfam" id="PF00501"/>
    </source>
</evidence>
<dbReference type="FunFam" id="3.30.300.30:FF:000008">
    <property type="entry name" value="2,3-dihydroxybenzoate-AMP ligase"/>
    <property type="match status" value="1"/>
</dbReference>
<dbReference type="Gene3D" id="3.40.50.12820">
    <property type="match status" value="1"/>
</dbReference>
<dbReference type="HOGENOM" id="CLU_000022_59_10_11"/>
<sequence length="532" mass="57022">MDSTSPVPSPHEAFNAAAYLVDRHLPEGRGSSTAVVTSRRTLTYDDLAEAVHRVAGGLRRLGVRPEERVMLCMADGIELLTGILGTMYLGAVPAPVSTMLTGAELGKLLADSRAKVLCASTEFAPAASAAVGSAPEVTDVVFDGVTPNNPLGVAVHLWDALANAEPIPTPYQTWEDSPALWLYTSGTTGTPKAAMHRHRSVRLVAENYGVEILGIQPEDRCLSVAKLFFAYGIGNTCFFPLSVGATTILERERPTPATIAERIRTTQPTLFFAVPTFYASMLATTLPANTFSSVRLGISAGEALPAELYERIRHRFGVEVLDGIGSTEALHIFLSNRPGEVVPGSSGVPVPGYEVQLRDDDGVVIAAPEQPGTLYIRGSSIASGYWCRAETTRQVFQGDWLRTGDAYVQNRDGSYSCLGRSGDMLKAGGIWVSPAEVEERLLAHPSVAEAAVVAAPDAAGLEKPVACVVARDGHHVDTDELIAWCREELAAFKRPRAVVVVHEFPRTPTGKIRRNLLREHVADVLRHGAVSA</sequence>
<dbReference type="EMBL" id="LQPY01000004">
    <property type="protein sequence ID" value="ORX07604.1"/>
    <property type="molecule type" value="Genomic_DNA"/>
</dbReference>
<dbReference type="Proteomes" id="UP000193710">
    <property type="component" value="Unassembled WGS sequence"/>
</dbReference>
<dbReference type="EC" id="6.2.1.3" evidence="3"/>
<dbReference type="GO" id="GO:0044550">
    <property type="term" value="P:secondary metabolite biosynthetic process"/>
    <property type="evidence" value="ECO:0007669"/>
    <property type="project" value="TreeGrafter"/>
</dbReference>
<reference evidence="12 13" key="3">
    <citation type="submission" date="2016-01" db="EMBL/GenBank/DDBJ databases">
        <title>The new phylogeny of the genus Mycobacterium.</title>
        <authorList>
            <person name="Tarcisio F."/>
            <person name="Conor M."/>
            <person name="Antonella G."/>
            <person name="Elisabetta G."/>
            <person name="Giulia F.S."/>
            <person name="Sara T."/>
            <person name="Anna F."/>
            <person name="Clotilde B."/>
            <person name="Roberto B."/>
            <person name="Veronica D.S."/>
            <person name="Fabio R."/>
            <person name="Monica P."/>
            <person name="Olivier J."/>
            <person name="Enrico T."/>
            <person name="Nicola S."/>
        </authorList>
    </citation>
    <scope>NUCLEOTIDE SEQUENCE [LARGE SCALE GENOMIC DNA]</scope>
    <source>
        <strain evidence="12 13">DSM 44626</strain>
    </source>
</reference>
<feature type="domain" description="AMP-dependent synthetase/ligase" evidence="9">
    <location>
        <begin position="29"/>
        <end position="386"/>
    </location>
</feature>
<dbReference type="InterPro" id="IPR045851">
    <property type="entry name" value="AMP-bd_C_sf"/>
</dbReference>
<dbReference type="GO" id="GO:0004467">
    <property type="term" value="F:long-chain fatty acid-CoA ligase activity"/>
    <property type="evidence" value="ECO:0007669"/>
    <property type="project" value="UniProtKB-EC"/>
</dbReference>
<evidence type="ECO:0000256" key="4">
    <source>
        <dbReference type="ARBA" id="ARBA00036813"/>
    </source>
</evidence>
<organism evidence="11">
    <name type="scientific">Mycobacterium triplex</name>
    <dbReference type="NCBI Taxonomy" id="47839"/>
    <lineage>
        <taxon>Bacteria</taxon>
        <taxon>Bacillati</taxon>
        <taxon>Actinomycetota</taxon>
        <taxon>Actinomycetes</taxon>
        <taxon>Mycobacteriales</taxon>
        <taxon>Mycobacteriaceae</taxon>
        <taxon>Mycobacterium</taxon>
        <taxon>Mycobacterium simiae complex</taxon>
    </lineage>
</organism>
<dbReference type="EMBL" id="HG964447">
    <property type="protein sequence ID" value="CDO91567.1"/>
    <property type="molecule type" value="Genomic_DNA"/>
</dbReference>
<dbReference type="Gene3D" id="3.40.50.980">
    <property type="match status" value="1"/>
</dbReference>
<evidence type="ECO:0000313" key="12">
    <source>
        <dbReference type="EMBL" id="ORX07604.1"/>
    </source>
</evidence>
<gene>
    <name evidence="12" type="ORF">AWC29_05365</name>
    <name evidence="11" type="ORF">BN973_05976</name>
</gene>
<evidence type="ECO:0000256" key="3">
    <source>
        <dbReference type="ARBA" id="ARBA00026121"/>
    </source>
</evidence>
<dbReference type="SUPFAM" id="SSF56801">
    <property type="entry name" value="Acetyl-CoA synthetase-like"/>
    <property type="match status" value="1"/>
</dbReference>
<protein>
    <recommendedName>
        <fullName evidence="5">Long-chain-fatty-acid--CoA ligase FadD13</fullName>
        <ecNumber evidence="3">6.2.1.3</ecNumber>
    </recommendedName>
    <alternativeName>
        <fullName evidence="6">Fatty acyl-CoA ligase</fullName>
    </alternativeName>
    <alternativeName>
        <fullName evidence="8">Fatty acyl-CoA synthetase</fullName>
    </alternativeName>
    <alternativeName>
        <fullName evidence="7">Very-long-chain fatty-acyl-CoA synthetase</fullName>
    </alternativeName>
</protein>
<dbReference type="Proteomes" id="UP000028880">
    <property type="component" value="Unassembled WGS sequence"/>
</dbReference>
<dbReference type="NCBIfam" id="TIGR02262">
    <property type="entry name" value="benz_CoA_lig"/>
    <property type="match status" value="1"/>
</dbReference>
<dbReference type="InterPro" id="IPR000873">
    <property type="entry name" value="AMP-dep_synth/lig_dom"/>
</dbReference>
<dbReference type="Pfam" id="PF00501">
    <property type="entry name" value="AMP-binding"/>
    <property type="match status" value="1"/>
</dbReference>
<dbReference type="RefSeq" id="WP_051641710.1">
    <property type="nucleotide sequence ID" value="NZ_HG964447.1"/>
</dbReference>
<dbReference type="STRING" id="47839.BN973_05976"/>
<dbReference type="PANTHER" id="PTHR43352">
    <property type="entry name" value="ACETYL-COA SYNTHETASE"/>
    <property type="match status" value="1"/>
</dbReference>
<evidence type="ECO:0000256" key="7">
    <source>
        <dbReference type="ARBA" id="ARBA00080667"/>
    </source>
</evidence>
<feature type="domain" description="AMP-binding enzyme C-terminal" evidence="10">
    <location>
        <begin position="436"/>
        <end position="511"/>
    </location>
</feature>
<keyword evidence="13" id="KW-1185">Reference proteome</keyword>
<proteinExistence type="inferred from homology"/>
<evidence type="ECO:0000313" key="11">
    <source>
        <dbReference type="EMBL" id="CDO91567.1"/>
    </source>
</evidence>